<dbReference type="InterPro" id="IPR000157">
    <property type="entry name" value="TIR_dom"/>
</dbReference>
<dbReference type="InterPro" id="IPR042197">
    <property type="entry name" value="Apaf_helical"/>
</dbReference>
<gene>
    <name evidence="6" type="ORF">CTI12_AA430840</name>
</gene>
<dbReference type="InterPro" id="IPR044974">
    <property type="entry name" value="Disease_R_plants"/>
</dbReference>
<dbReference type="GO" id="GO:0007165">
    <property type="term" value="P:signal transduction"/>
    <property type="evidence" value="ECO:0007669"/>
    <property type="project" value="InterPro"/>
</dbReference>
<evidence type="ECO:0000313" key="7">
    <source>
        <dbReference type="Proteomes" id="UP000245207"/>
    </source>
</evidence>
<dbReference type="InterPro" id="IPR036390">
    <property type="entry name" value="WH_DNA-bd_sf"/>
</dbReference>
<evidence type="ECO:0000259" key="5">
    <source>
        <dbReference type="Pfam" id="PF23282"/>
    </source>
</evidence>
<evidence type="ECO:0000259" key="4">
    <source>
        <dbReference type="Pfam" id="PF01582"/>
    </source>
</evidence>
<organism evidence="6 7">
    <name type="scientific">Artemisia annua</name>
    <name type="common">Sweet wormwood</name>
    <dbReference type="NCBI Taxonomy" id="35608"/>
    <lineage>
        <taxon>Eukaryota</taxon>
        <taxon>Viridiplantae</taxon>
        <taxon>Streptophyta</taxon>
        <taxon>Embryophyta</taxon>
        <taxon>Tracheophyta</taxon>
        <taxon>Spermatophyta</taxon>
        <taxon>Magnoliopsida</taxon>
        <taxon>eudicotyledons</taxon>
        <taxon>Gunneridae</taxon>
        <taxon>Pentapetalae</taxon>
        <taxon>asterids</taxon>
        <taxon>campanulids</taxon>
        <taxon>Asterales</taxon>
        <taxon>Asteraceae</taxon>
        <taxon>Asteroideae</taxon>
        <taxon>Anthemideae</taxon>
        <taxon>Artemisiinae</taxon>
        <taxon>Artemisia</taxon>
    </lineage>
</organism>
<dbReference type="EMBL" id="PKPP01006919">
    <property type="protein sequence ID" value="PWA54929.1"/>
    <property type="molecule type" value="Genomic_DNA"/>
</dbReference>
<accession>A0A2U1M0Z7</accession>
<evidence type="ECO:0000256" key="2">
    <source>
        <dbReference type="ARBA" id="ARBA00022737"/>
    </source>
</evidence>
<dbReference type="Gene3D" id="3.40.50.10140">
    <property type="entry name" value="Toll/interleukin-1 receptor homology (TIR) domain"/>
    <property type="match status" value="1"/>
</dbReference>
<feature type="domain" description="Disease resistance protein Roq1-like winged-helix" evidence="5">
    <location>
        <begin position="271"/>
        <end position="339"/>
    </location>
</feature>
<dbReference type="STRING" id="35608.A0A2U1M0Z7"/>
<dbReference type="SUPFAM" id="SSF52200">
    <property type="entry name" value="Toll/Interleukin receptor TIR domain"/>
    <property type="match status" value="1"/>
</dbReference>
<evidence type="ECO:0000256" key="1">
    <source>
        <dbReference type="ARBA" id="ARBA00022614"/>
    </source>
</evidence>
<reference evidence="6 7" key="1">
    <citation type="journal article" date="2018" name="Mol. Plant">
        <title>The genome of Artemisia annua provides insight into the evolution of Asteraceae family and artemisinin biosynthesis.</title>
        <authorList>
            <person name="Shen Q."/>
            <person name="Zhang L."/>
            <person name="Liao Z."/>
            <person name="Wang S."/>
            <person name="Yan T."/>
            <person name="Shi P."/>
            <person name="Liu M."/>
            <person name="Fu X."/>
            <person name="Pan Q."/>
            <person name="Wang Y."/>
            <person name="Lv Z."/>
            <person name="Lu X."/>
            <person name="Zhang F."/>
            <person name="Jiang W."/>
            <person name="Ma Y."/>
            <person name="Chen M."/>
            <person name="Hao X."/>
            <person name="Li L."/>
            <person name="Tang Y."/>
            <person name="Lv G."/>
            <person name="Zhou Y."/>
            <person name="Sun X."/>
            <person name="Brodelius P.E."/>
            <person name="Rose J.K.C."/>
            <person name="Tang K."/>
        </authorList>
    </citation>
    <scope>NUCLEOTIDE SEQUENCE [LARGE SCALE GENOMIC DNA]</scope>
    <source>
        <strain evidence="7">cv. Huhao1</strain>
        <tissue evidence="6">Leaf</tissue>
    </source>
</reference>
<dbReference type="GO" id="GO:0006952">
    <property type="term" value="P:defense response"/>
    <property type="evidence" value="ECO:0007669"/>
    <property type="project" value="UniProtKB-KW"/>
</dbReference>
<dbReference type="PANTHER" id="PTHR11017">
    <property type="entry name" value="LEUCINE-RICH REPEAT-CONTAINING PROTEIN"/>
    <property type="match status" value="1"/>
</dbReference>
<name>A0A2U1M0Z7_ARTAN</name>
<comment type="caution">
    <text evidence="6">The sequence shown here is derived from an EMBL/GenBank/DDBJ whole genome shotgun (WGS) entry which is preliminary data.</text>
</comment>
<dbReference type="AlphaFoldDB" id="A0A2U1M0Z7"/>
<proteinExistence type="predicted"/>
<evidence type="ECO:0000313" key="6">
    <source>
        <dbReference type="EMBL" id="PWA54929.1"/>
    </source>
</evidence>
<dbReference type="InterPro" id="IPR058192">
    <property type="entry name" value="WHD_ROQ1-like"/>
</dbReference>
<sequence>MQEEMGLTVIPIFYDVDPSEVRKQKGEFGKAFAKQEMKNVDKARLWRKLFAKQEVEDTTKVVSWKKALVAASNISGWEPKNVANGNEAAVIQNIVDAISDKLLSSNLDIDEQLVGMTDRVKDLISRLEIGKGGVRMVGIWGVGGGEALAGSHKWFGDGSRIIITTRDEHVLKTRKVDHISRVTLLSQDEGIRLFKKHAYNEEEPLKDYAILSLHVVSYPHGLPLALKVLGSFLYDKDEKEWMSTLDKLQDIPQSEILKQLRVSYDGLDSVEQELFLDIACFFRHRRKDDDAMEIFEACGFHPDIGIKVLIQKALITIDPRGNFDMHDLLQEMAHYIVRGEHPDNPEKHSRVWKWEDINKMCIDDATTENHKIEATEYYDQSRDLVPSQFFKFVSNLKKLRWITVAMSNDGNVEGPNFLSNELRYINWRNYSASPFPDSFQPMNLVVLIMREGFQRELWRSHKVIHNGSLI</sequence>
<dbReference type="OrthoDB" id="1095810at2759"/>
<dbReference type="InterPro" id="IPR035897">
    <property type="entry name" value="Toll_tir_struct_dom_sf"/>
</dbReference>
<keyword evidence="1" id="KW-0433">Leucine-rich repeat</keyword>
<dbReference type="Pfam" id="PF01582">
    <property type="entry name" value="TIR"/>
    <property type="match status" value="1"/>
</dbReference>
<keyword evidence="7" id="KW-1185">Reference proteome</keyword>
<dbReference type="Pfam" id="PF23282">
    <property type="entry name" value="WHD_ROQ1"/>
    <property type="match status" value="1"/>
</dbReference>
<dbReference type="GO" id="GO:0043531">
    <property type="term" value="F:ADP binding"/>
    <property type="evidence" value="ECO:0007669"/>
    <property type="project" value="InterPro"/>
</dbReference>
<dbReference type="PANTHER" id="PTHR11017:SF340">
    <property type="entry name" value="NB-ARC-RELATED"/>
    <property type="match status" value="1"/>
</dbReference>
<keyword evidence="3" id="KW-0611">Plant defense</keyword>
<dbReference type="SUPFAM" id="SSF46785">
    <property type="entry name" value="Winged helix' DNA-binding domain"/>
    <property type="match status" value="1"/>
</dbReference>
<dbReference type="SUPFAM" id="SSF52540">
    <property type="entry name" value="P-loop containing nucleoside triphosphate hydrolases"/>
    <property type="match status" value="1"/>
</dbReference>
<dbReference type="Gene3D" id="1.10.8.430">
    <property type="entry name" value="Helical domain of apoptotic protease-activating factors"/>
    <property type="match status" value="1"/>
</dbReference>
<evidence type="ECO:0000256" key="3">
    <source>
        <dbReference type="ARBA" id="ARBA00022821"/>
    </source>
</evidence>
<dbReference type="InterPro" id="IPR027417">
    <property type="entry name" value="P-loop_NTPase"/>
</dbReference>
<protein>
    <submittedName>
        <fullName evidence="6">NB-ARC domains-containing protein</fullName>
    </submittedName>
</protein>
<dbReference type="Proteomes" id="UP000245207">
    <property type="component" value="Unassembled WGS sequence"/>
</dbReference>
<keyword evidence="2" id="KW-0677">Repeat</keyword>
<feature type="domain" description="TIR" evidence="4">
    <location>
        <begin position="2"/>
        <end position="51"/>
    </location>
</feature>